<dbReference type="PANTHER" id="PTHR30249:SF0">
    <property type="entry name" value="PLASTIDAL GLYCOLATE_GLYCERATE TRANSLOCATOR 1, CHLOROPLASTIC"/>
    <property type="match status" value="1"/>
</dbReference>
<feature type="transmembrane region" description="Helical" evidence="5">
    <location>
        <begin position="203"/>
        <end position="224"/>
    </location>
</feature>
<dbReference type="KEGG" id="tpi:TREPR_3240"/>
<evidence type="ECO:0000313" key="6">
    <source>
        <dbReference type="EMBL" id="AEF83991.1"/>
    </source>
</evidence>
<dbReference type="OrthoDB" id="9811701at2"/>
<dbReference type="Proteomes" id="UP000009223">
    <property type="component" value="Chromosome"/>
</dbReference>
<dbReference type="PANTHER" id="PTHR30249">
    <property type="entry name" value="PUTATIVE SEROTONIN TRANSPORTER"/>
    <property type="match status" value="1"/>
</dbReference>
<dbReference type="HOGENOM" id="CLU_082099_1_0_12"/>
<feature type="transmembrane region" description="Helical" evidence="5">
    <location>
        <begin position="93"/>
        <end position="117"/>
    </location>
</feature>
<feature type="transmembrane region" description="Helical" evidence="5">
    <location>
        <begin position="146"/>
        <end position="165"/>
    </location>
</feature>
<accession>F5YKX6</accession>
<dbReference type="eggNOG" id="COG1346">
    <property type="taxonomic scope" value="Bacteria"/>
</dbReference>
<reference evidence="6 7" key="2">
    <citation type="journal article" date="2011" name="ISME J.">
        <title>RNA-seq reveals cooperative metabolic interactions between two termite-gut spirochete species in co-culture.</title>
        <authorList>
            <person name="Rosenthal A.Z."/>
            <person name="Matson E.G."/>
            <person name="Eldar A."/>
            <person name="Leadbetter J.R."/>
        </authorList>
    </citation>
    <scope>NUCLEOTIDE SEQUENCE [LARGE SCALE GENOMIC DNA]</scope>
    <source>
        <strain evidence="7">ATCC BAA-887 / DSM 12427 / ZAS-2</strain>
    </source>
</reference>
<feature type="transmembrane region" description="Helical" evidence="5">
    <location>
        <begin position="177"/>
        <end position="197"/>
    </location>
</feature>
<protein>
    <submittedName>
        <fullName evidence="6">LrgB family protein</fullName>
    </submittedName>
</protein>
<dbReference type="RefSeq" id="WP_015707029.1">
    <property type="nucleotide sequence ID" value="NC_015578.1"/>
</dbReference>
<name>F5YKX6_TREPZ</name>
<keyword evidence="2 5" id="KW-0812">Transmembrane</keyword>
<dbReference type="InterPro" id="IPR007300">
    <property type="entry name" value="CidB/LrgB"/>
</dbReference>
<keyword evidence="7" id="KW-1185">Reference proteome</keyword>
<dbReference type="STRING" id="545694.TREPR_3240"/>
<evidence type="ECO:0000256" key="2">
    <source>
        <dbReference type="ARBA" id="ARBA00022692"/>
    </source>
</evidence>
<evidence type="ECO:0000256" key="4">
    <source>
        <dbReference type="ARBA" id="ARBA00023136"/>
    </source>
</evidence>
<comment type="subcellular location">
    <subcellularLocation>
        <location evidence="1">Membrane</location>
        <topology evidence="1">Multi-pass membrane protein</topology>
    </subcellularLocation>
</comment>
<gene>
    <name evidence="6" type="ordered locus">TREPR_3240</name>
</gene>
<evidence type="ECO:0000256" key="5">
    <source>
        <dbReference type="SAM" id="Phobius"/>
    </source>
</evidence>
<feature type="transmembrane region" description="Helical" evidence="5">
    <location>
        <begin position="37"/>
        <end position="55"/>
    </location>
</feature>
<keyword evidence="4 5" id="KW-0472">Membrane</keyword>
<dbReference type="GO" id="GO:0016020">
    <property type="term" value="C:membrane"/>
    <property type="evidence" value="ECO:0007669"/>
    <property type="project" value="UniProtKB-SubCell"/>
</dbReference>
<keyword evidence="3 5" id="KW-1133">Transmembrane helix</keyword>
<dbReference type="AlphaFoldDB" id="F5YKX6"/>
<evidence type="ECO:0000256" key="3">
    <source>
        <dbReference type="ARBA" id="ARBA00022989"/>
    </source>
</evidence>
<dbReference type="EMBL" id="CP001843">
    <property type="protein sequence ID" value="AEF83991.1"/>
    <property type="molecule type" value="Genomic_DNA"/>
</dbReference>
<proteinExistence type="predicted"/>
<dbReference type="Pfam" id="PF04172">
    <property type="entry name" value="LrgB"/>
    <property type="match status" value="1"/>
</dbReference>
<evidence type="ECO:0000313" key="7">
    <source>
        <dbReference type="Proteomes" id="UP000009223"/>
    </source>
</evidence>
<reference evidence="7" key="1">
    <citation type="submission" date="2009-12" db="EMBL/GenBank/DDBJ databases">
        <title>Complete sequence of Treponema primitia strain ZAS-2.</title>
        <authorList>
            <person name="Tetu S.G."/>
            <person name="Matson E."/>
            <person name="Ren Q."/>
            <person name="Seshadri R."/>
            <person name="Elbourne L."/>
            <person name="Hassan K.A."/>
            <person name="Durkin A."/>
            <person name="Radune D."/>
            <person name="Mohamoud Y."/>
            <person name="Shay R."/>
            <person name="Jin S."/>
            <person name="Zhang X."/>
            <person name="Lucey K."/>
            <person name="Ballor N.R."/>
            <person name="Ottesen E."/>
            <person name="Rosenthal R."/>
            <person name="Allen A."/>
            <person name="Leadbetter J.R."/>
            <person name="Paulsen I.T."/>
        </authorList>
    </citation>
    <scope>NUCLEOTIDE SEQUENCE [LARGE SCALE GENOMIC DNA]</scope>
    <source>
        <strain evidence="7">ATCC BAA-887 / DSM 12427 / ZAS-2</strain>
    </source>
</reference>
<sequence length="225" mass="23719">MENLVSLPIFGIILTILCYFIGFSVRKLINSPLTNPMLVANVLVVLIICVTPLTLEQYMKGGSIITMFIVPATTILSLRIYRQRKLLKENLIPILLGCLAGSLSSLGVIALLCRLFSIDKTVTISLLPKSVTTAIAMELSVKHQGLGGLTVSAVIITGIFAAAFNPFFARSLKLKDPVAAGVAMGASGHAIGTAAALEMGEVQGAMSGIAIGIMGIITSLLFIFI</sequence>
<organism evidence="6 7">
    <name type="scientific">Treponema primitia (strain ATCC BAA-887 / DSM 12427 / ZAS-2)</name>
    <dbReference type="NCBI Taxonomy" id="545694"/>
    <lineage>
        <taxon>Bacteria</taxon>
        <taxon>Pseudomonadati</taxon>
        <taxon>Spirochaetota</taxon>
        <taxon>Spirochaetia</taxon>
        <taxon>Spirochaetales</taxon>
        <taxon>Treponemataceae</taxon>
        <taxon>Treponema</taxon>
    </lineage>
</organism>
<feature type="transmembrane region" description="Helical" evidence="5">
    <location>
        <begin position="61"/>
        <end position="81"/>
    </location>
</feature>
<evidence type="ECO:0000256" key="1">
    <source>
        <dbReference type="ARBA" id="ARBA00004141"/>
    </source>
</evidence>
<feature type="transmembrane region" description="Helical" evidence="5">
    <location>
        <begin position="6"/>
        <end position="25"/>
    </location>
</feature>